<evidence type="ECO:0000256" key="1">
    <source>
        <dbReference type="SAM" id="MobiDB-lite"/>
    </source>
</evidence>
<protein>
    <submittedName>
        <fullName evidence="2">Uncharacterized protein</fullName>
    </submittedName>
</protein>
<evidence type="ECO:0000313" key="3">
    <source>
        <dbReference type="Proteomes" id="UP000323386"/>
    </source>
</evidence>
<reference evidence="2 3" key="1">
    <citation type="submission" date="2018-03" db="EMBL/GenBank/DDBJ databases">
        <authorList>
            <person name="Guldener U."/>
        </authorList>
    </citation>
    <scope>NUCLEOTIDE SEQUENCE [LARGE SCALE GENOMIC DNA]</scope>
    <source>
        <strain evidence="2 3">DAOM196992</strain>
    </source>
</reference>
<organism evidence="2 3">
    <name type="scientific">Pseudozyma flocculosa</name>
    <dbReference type="NCBI Taxonomy" id="84751"/>
    <lineage>
        <taxon>Eukaryota</taxon>
        <taxon>Fungi</taxon>
        <taxon>Dikarya</taxon>
        <taxon>Basidiomycota</taxon>
        <taxon>Ustilaginomycotina</taxon>
        <taxon>Ustilaginomycetes</taxon>
        <taxon>Ustilaginales</taxon>
        <taxon>Ustilaginaceae</taxon>
        <taxon>Pseudozyma</taxon>
    </lineage>
</organism>
<feature type="region of interest" description="Disordered" evidence="1">
    <location>
        <begin position="61"/>
        <end position="89"/>
    </location>
</feature>
<dbReference type="Proteomes" id="UP000323386">
    <property type="component" value="Unassembled WGS sequence"/>
</dbReference>
<feature type="region of interest" description="Disordered" evidence="1">
    <location>
        <begin position="203"/>
        <end position="246"/>
    </location>
</feature>
<gene>
    <name evidence="2" type="ORF">PSFLO_00139</name>
</gene>
<proteinExistence type="predicted"/>
<keyword evidence="3" id="KW-1185">Reference proteome</keyword>
<evidence type="ECO:0000313" key="2">
    <source>
        <dbReference type="EMBL" id="SPO34668.1"/>
    </source>
</evidence>
<dbReference type="EMBL" id="OOIP01000001">
    <property type="protein sequence ID" value="SPO34668.1"/>
    <property type="molecule type" value="Genomic_DNA"/>
</dbReference>
<dbReference type="AlphaFoldDB" id="A0A5C3ER39"/>
<sequence length="246" mass="26358">MPLCWTPLAVHDHATDPKLWSGPVDDHTNVRVATIKELDTAQSLSSDGRYRTALYDTYHQRPPLGSVATDPHGSAAGPKRHGLRPHIDRSFGWSDEQTRLGRGSQARMKPGGAWLRASGLSKQGGGRGQSLRHRPTFARPLSPAALDWRPTACSQRASTSSISSRLSPVRNGPRLFVLFPAVGGAKTIDILVKRASAAGRRWLMPGAPRPRSIQSVGGAATMTGEAVGGPGRETSCQSSSEDARRC</sequence>
<accession>A0A5C3ER39</accession>
<name>A0A5C3ER39_9BASI</name>